<dbReference type="PANTHER" id="PTHR33048:SF123">
    <property type="entry name" value="INTEGRAL MEMBRANE PROTEIN"/>
    <property type="match status" value="1"/>
</dbReference>
<gene>
    <name evidence="9" type="ORF">OHK93_007936</name>
</gene>
<feature type="transmembrane region" description="Helical" evidence="7">
    <location>
        <begin position="200"/>
        <end position="220"/>
    </location>
</feature>
<evidence type="ECO:0000256" key="4">
    <source>
        <dbReference type="ARBA" id="ARBA00023136"/>
    </source>
</evidence>
<feature type="transmembrane region" description="Helical" evidence="7">
    <location>
        <begin position="12"/>
        <end position="36"/>
    </location>
</feature>
<feature type="region of interest" description="Disordered" evidence="6">
    <location>
        <begin position="312"/>
        <end position="331"/>
    </location>
</feature>
<dbReference type="Proteomes" id="UP001161017">
    <property type="component" value="Unassembled WGS sequence"/>
</dbReference>
<proteinExistence type="inferred from homology"/>
<evidence type="ECO:0000256" key="1">
    <source>
        <dbReference type="ARBA" id="ARBA00004141"/>
    </source>
</evidence>
<keyword evidence="10" id="KW-1185">Reference proteome</keyword>
<evidence type="ECO:0000256" key="6">
    <source>
        <dbReference type="SAM" id="MobiDB-lite"/>
    </source>
</evidence>
<feature type="transmembrane region" description="Helical" evidence="7">
    <location>
        <begin position="119"/>
        <end position="145"/>
    </location>
</feature>
<keyword evidence="4 7" id="KW-0472">Membrane</keyword>
<dbReference type="AlphaFoldDB" id="A0AA43QLG4"/>
<dbReference type="PANTHER" id="PTHR33048">
    <property type="entry name" value="PTH11-LIKE INTEGRAL MEMBRANE PROTEIN (AFU_ORTHOLOGUE AFUA_5G11245)"/>
    <property type="match status" value="1"/>
</dbReference>
<feature type="transmembrane region" description="Helical" evidence="7">
    <location>
        <begin position="48"/>
        <end position="72"/>
    </location>
</feature>
<feature type="transmembrane region" description="Helical" evidence="7">
    <location>
        <begin position="78"/>
        <end position="98"/>
    </location>
</feature>
<feature type="transmembrane region" description="Helical" evidence="7">
    <location>
        <begin position="232"/>
        <end position="256"/>
    </location>
</feature>
<keyword evidence="3 7" id="KW-1133">Transmembrane helix</keyword>
<protein>
    <recommendedName>
        <fullName evidence="8">Rhodopsin domain-containing protein</fullName>
    </recommendedName>
</protein>
<dbReference type="GO" id="GO:0016020">
    <property type="term" value="C:membrane"/>
    <property type="evidence" value="ECO:0007669"/>
    <property type="project" value="UniProtKB-SubCell"/>
</dbReference>
<organism evidence="9 10">
    <name type="scientific">Ramalina farinacea</name>
    <dbReference type="NCBI Taxonomy" id="258253"/>
    <lineage>
        <taxon>Eukaryota</taxon>
        <taxon>Fungi</taxon>
        <taxon>Dikarya</taxon>
        <taxon>Ascomycota</taxon>
        <taxon>Pezizomycotina</taxon>
        <taxon>Lecanoromycetes</taxon>
        <taxon>OSLEUM clade</taxon>
        <taxon>Lecanoromycetidae</taxon>
        <taxon>Lecanorales</taxon>
        <taxon>Lecanorineae</taxon>
        <taxon>Ramalinaceae</taxon>
        <taxon>Ramalina</taxon>
    </lineage>
</organism>
<name>A0AA43QLG4_9LECA</name>
<reference evidence="9" key="1">
    <citation type="journal article" date="2023" name="Genome Biol. Evol.">
        <title>First Whole Genome Sequence and Flow Cytometry Genome Size Data for the Lichen-Forming Fungus Ramalina farinacea (Ascomycota).</title>
        <authorList>
            <person name="Llewellyn T."/>
            <person name="Mian S."/>
            <person name="Hill R."/>
            <person name="Leitch I.J."/>
            <person name="Gaya E."/>
        </authorList>
    </citation>
    <scope>NUCLEOTIDE SEQUENCE</scope>
    <source>
        <strain evidence="9">LIQ254RAFAR</strain>
    </source>
</reference>
<evidence type="ECO:0000256" key="2">
    <source>
        <dbReference type="ARBA" id="ARBA00022692"/>
    </source>
</evidence>
<evidence type="ECO:0000256" key="5">
    <source>
        <dbReference type="ARBA" id="ARBA00038359"/>
    </source>
</evidence>
<feature type="transmembrane region" description="Helical" evidence="7">
    <location>
        <begin position="169"/>
        <end position="188"/>
    </location>
</feature>
<dbReference type="InterPro" id="IPR049326">
    <property type="entry name" value="Rhodopsin_dom_fungi"/>
</dbReference>
<evidence type="ECO:0000256" key="3">
    <source>
        <dbReference type="ARBA" id="ARBA00022989"/>
    </source>
</evidence>
<sequence length="352" mass="38357">MAYHIPMSRPATAAHMIALPLFSLLAILAVVLRFYARRIQGLSYSLNDHLILAGLITNLALVGLTLAGTIVVEESWYVMARCCAVVGPILWGFSVFFIRASILDLYLKLFPTRWFRRTCWVAHVVNAAFTVAIVASQLAICAPLSKVWAMNPMLPGHCGNLKALELATASFNIVLDLWVIVLPMPVLWNLQLPTHKKVALSAMFSMGLAIVVINIGRIYSGSGITPRNHVMQGYYICLLVALEGLLGIVSACLPVLKPVFNEVRATKTWLRVSKTGVDAVSATIPFIMRKSQMGSAVAASDDEDKTMVGNSAENWGARYESSDEEKKIGTTTRVTALGVRHDDSSGSSQHSV</sequence>
<dbReference type="InterPro" id="IPR052337">
    <property type="entry name" value="SAT4-like"/>
</dbReference>
<evidence type="ECO:0000256" key="7">
    <source>
        <dbReference type="SAM" id="Phobius"/>
    </source>
</evidence>
<comment type="similarity">
    <text evidence="5">Belongs to the SAT4 family.</text>
</comment>
<evidence type="ECO:0000313" key="9">
    <source>
        <dbReference type="EMBL" id="MDI1488661.1"/>
    </source>
</evidence>
<comment type="caution">
    <text evidence="9">The sequence shown here is derived from an EMBL/GenBank/DDBJ whole genome shotgun (WGS) entry which is preliminary data.</text>
</comment>
<comment type="subcellular location">
    <subcellularLocation>
        <location evidence="1">Membrane</location>
        <topology evidence="1">Multi-pass membrane protein</topology>
    </subcellularLocation>
</comment>
<feature type="domain" description="Rhodopsin" evidence="8">
    <location>
        <begin position="32"/>
        <end position="261"/>
    </location>
</feature>
<keyword evidence="2 7" id="KW-0812">Transmembrane</keyword>
<dbReference type="EMBL" id="JAPUFD010000008">
    <property type="protein sequence ID" value="MDI1488661.1"/>
    <property type="molecule type" value="Genomic_DNA"/>
</dbReference>
<evidence type="ECO:0000259" key="8">
    <source>
        <dbReference type="Pfam" id="PF20684"/>
    </source>
</evidence>
<evidence type="ECO:0000313" key="10">
    <source>
        <dbReference type="Proteomes" id="UP001161017"/>
    </source>
</evidence>
<accession>A0AA43QLG4</accession>
<dbReference type="Pfam" id="PF20684">
    <property type="entry name" value="Fung_rhodopsin"/>
    <property type="match status" value="1"/>
</dbReference>